<proteinExistence type="predicted"/>
<organism evidence="2 3">
    <name type="scientific">Cinara cedri</name>
    <dbReference type="NCBI Taxonomy" id="506608"/>
    <lineage>
        <taxon>Eukaryota</taxon>
        <taxon>Metazoa</taxon>
        <taxon>Ecdysozoa</taxon>
        <taxon>Arthropoda</taxon>
        <taxon>Hexapoda</taxon>
        <taxon>Insecta</taxon>
        <taxon>Pterygota</taxon>
        <taxon>Neoptera</taxon>
        <taxon>Paraneoptera</taxon>
        <taxon>Hemiptera</taxon>
        <taxon>Sternorrhyncha</taxon>
        <taxon>Aphidomorpha</taxon>
        <taxon>Aphidoidea</taxon>
        <taxon>Aphididae</taxon>
        <taxon>Lachninae</taxon>
        <taxon>Cinara</taxon>
    </lineage>
</organism>
<feature type="non-terminal residue" evidence="2">
    <location>
        <position position="163"/>
    </location>
</feature>
<dbReference type="OrthoDB" id="424543at2759"/>
<evidence type="ECO:0000313" key="2">
    <source>
        <dbReference type="EMBL" id="VVC27049.1"/>
    </source>
</evidence>
<sequence length="163" mass="19257">MYLTLLRPIVLYGTETWPLRKTEERRITVFERKVLRKMYGAYFDVLANEWRKLHNEELQSLFQRPDILKEIKKKRRLVWAGHAWRKHDSLIRRETDKSISTKTIDSAIKDSSVNSTSLSNKSYCSPDLSKNEHKTSIIENNKHSNSSSNTDTKQQSLDKQEFK</sequence>
<dbReference type="AlphaFoldDB" id="A0A5E4MCQ9"/>
<gene>
    <name evidence="2" type="ORF">CINCED_3A010486</name>
</gene>
<dbReference type="EMBL" id="CABPRJ010000059">
    <property type="protein sequence ID" value="VVC27049.1"/>
    <property type="molecule type" value="Genomic_DNA"/>
</dbReference>
<keyword evidence="3" id="KW-1185">Reference proteome</keyword>
<protein>
    <submittedName>
        <fullName evidence="2">Uncharacterized protein</fullName>
    </submittedName>
</protein>
<feature type="compositionally biased region" description="Basic and acidic residues" evidence="1">
    <location>
        <begin position="129"/>
        <end position="142"/>
    </location>
</feature>
<accession>A0A5E4MCQ9</accession>
<feature type="compositionally biased region" description="Polar residues" evidence="1">
    <location>
        <begin position="143"/>
        <end position="155"/>
    </location>
</feature>
<evidence type="ECO:0000313" key="3">
    <source>
        <dbReference type="Proteomes" id="UP000325440"/>
    </source>
</evidence>
<evidence type="ECO:0000256" key="1">
    <source>
        <dbReference type="SAM" id="MobiDB-lite"/>
    </source>
</evidence>
<feature type="region of interest" description="Disordered" evidence="1">
    <location>
        <begin position="111"/>
        <end position="163"/>
    </location>
</feature>
<dbReference type="Proteomes" id="UP000325440">
    <property type="component" value="Unassembled WGS sequence"/>
</dbReference>
<reference evidence="2 3" key="1">
    <citation type="submission" date="2019-08" db="EMBL/GenBank/DDBJ databases">
        <authorList>
            <person name="Alioto T."/>
            <person name="Alioto T."/>
            <person name="Gomez Garrido J."/>
        </authorList>
    </citation>
    <scope>NUCLEOTIDE SEQUENCE [LARGE SCALE GENOMIC DNA]</scope>
</reference>
<name>A0A5E4MCQ9_9HEMI</name>
<feature type="compositionally biased region" description="Low complexity" evidence="1">
    <location>
        <begin position="111"/>
        <end position="122"/>
    </location>
</feature>